<feature type="non-terminal residue" evidence="1">
    <location>
        <position position="67"/>
    </location>
</feature>
<dbReference type="EMBL" id="KQ250645">
    <property type="protein sequence ID" value="KNC70622.1"/>
    <property type="molecule type" value="Genomic_DNA"/>
</dbReference>
<dbReference type="RefSeq" id="XP_014144524.1">
    <property type="nucleotide sequence ID" value="XM_014289049.1"/>
</dbReference>
<dbReference type="GeneID" id="25917350"/>
<evidence type="ECO:0000313" key="1">
    <source>
        <dbReference type="EMBL" id="KNC70622.1"/>
    </source>
</evidence>
<name>A0A0L0F1Q3_9EUKA</name>
<accession>A0A0L0F1Q3</accession>
<keyword evidence="2" id="KW-1185">Reference proteome</keyword>
<protein>
    <submittedName>
        <fullName evidence="1">Uncharacterized protein</fullName>
    </submittedName>
</protein>
<gene>
    <name evidence="1" type="ORF">SARC_16846</name>
</gene>
<sequence>MHSHNITETLLARMGDRVHIHIFDSAVPPPEKRNENITYISGDVKVIGHLERAFNSVNGHLATVFHL</sequence>
<proteinExistence type="predicted"/>
<organism evidence="1 2">
    <name type="scientific">Sphaeroforma arctica JP610</name>
    <dbReference type="NCBI Taxonomy" id="667725"/>
    <lineage>
        <taxon>Eukaryota</taxon>
        <taxon>Ichthyosporea</taxon>
        <taxon>Ichthyophonida</taxon>
        <taxon>Sphaeroforma</taxon>
    </lineage>
</organism>
<dbReference type="Proteomes" id="UP000054560">
    <property type="component" value="Unassembled WGS sequence"/>
</dbReference>
<dbReference type="AlphaFoldDB" id="A0A0L0F1Q3"/>
<evidence type="ECO:0000313" key="2">
    <source>
        <dbReference type="Proteomes" id="UP000054560"/>
    </source>
</evidence>
<reference evidence="1 2" key="1">
    <citation type="submission" date="2011-02" db="EMBL/GenBank/DDBJ databases">
        <title>The Genome Sequence of Sphaeroforma arctica JP610.</title>
        <authorList>
            <consortium name="The Broad Institute Genome Sequencing Platform"/>
            <person name="Russ C."/>
            <person name="Cuomo C."/>
            <person name="Young S.K."/>
            <person name="Zeng Q."/>
            <person name="Gargeya S."/>
            <person name="Alvarado L."/>
            <person name="Berlin A."/>
            <person name="Chapman S.B."/>
            <person name="Chen Z."/>
            <person name="Freedman E."/>
            <person name="Gellesch M."/>
            <person name="Goldberg J."/>
            <person name="Griggs A."/>
            <person name="Gujja S."/>
            <person name="Heilman E."/>
            <person name="Heiman D."/>
            <person name="Howarth C."/>
            <person name="Mehta T."/>
            <person name="Neiman D."/>
            <person name="Pearson M."/>
            <person name="Roberts A."/>
            <person name="Saif S."/>
            <person name="Shea T."/>
            <person name="Shenoy N."/>
            <person name="Sisk P."/>
            <person name="Stolte C."/>
            <person name="Sykes S."/>
            <person name="White J."/>
            <person name="Yandava C."/>
            <person name="Burger G."/>
            <person name="Gray M.W."/>
            <person name="Holland P.W.H."/>
            <person name="King N."/>
            <person name="Lang F.B.F."/>
            <person name="Roger A.J."/>
            <person name="Ruiz-Trillo I."/>
            <person name="Haas B."/>
            <person name="Nusbaum C."/>
            <person name="Birren B."/>
        </authorList>
    </citation>
    <scope>NUCLEOTIDE SEQUENCE [LARGE SCALE GENOMIC DNA]</scope>
    <source>
        <strain evidence="1 2">JP610</strain>
    </source>
</reference>